<sequence length="375" mass="41881">MTSQQQLLEQAESYLRAEVAPKAEAIDRDMLALYQALLGLGDRALLALKVTHNSSSSQETIAHRFKEMVARYSGALAFLQTQHQSASAMLASSKNRGLKQEYLDRLATGDRLLGIAFSQLRRSGEPMVKAWPVNGGYQIDGQVPWVTGFGIFEEFILGAQLPDGRAVYGIVPFSESYQEGDRASNSSWKLGRILFTPPMSLAAMQSSQTVSAQLESWFLTQDRIVVIRPPGWIHEQDQKNVLNASFFALGCTRAALDIIEAAIHQKQLTFIRQAFEIFDRELRQCRSAIFKAIDKRESSELNAWYTQALELRAWAIELANRCAHAAVTVSSGAANSNHHAAGRVYREALVFTVSGQTTAVMEQTLQRLTRSRYYR</sequence>
<dbReference type="EMBL" id="CP051167">
    <property type="protein sequence ID" value="QIZ69555.1"/>
    <property type="molecule type" value="Genomic_DNA"/>
</dbReference>
<keyword evidence="2" id="KW-1185">Reference proteome</keyword>
<reference evidence="1 2" key="1">
    <citation type="submission" date="2020-04" db="EMBL/GenBank/DDBJ databases">
        <authorList>
            <person name="Basu S."/>
            <person name="Maruthanayagam V."/>
            <person name="Chakraborty S."/>
            <person name="Pramanik A."/>
            <person name="Mukherjee J."/>
            <person name="Brink B."/>
        </authorList>
    </citation>
    <scope>NUCLEOTIDE SEQUENCE [LARGE SCALE GENOMIC DNA]</scope>
    <source>
        <strain evidence="1 2">AP17</strain>
    </source>
</reference>
<dbReference type="PANTHER" id="PTHR43884">
    <property type="entry name" value="ACYL-COA DEHYDROGENASE"/>
    <property type="match status" value="1"/>
</dbReference>
<dbReference type="InterPro" id="IPR037069">
    <property type="entry name" value="AcylCoA_DH/ox_N_sf"/>
</dbReference>
<accession>A0A6H1TSY6</accession>
<gene>
    <name evidence="1" type="ORF">HCG48_02285</name>
</gene>
<evidence type="ECO:0000313" key="2">
    <source>
        <dbReference type="Proteomes" id="UP000500857"/>
    </source>
</evidence>
<dbReference type="InterPro" id="IPR009100">
    <property type="entry name" value="AcylCoA_DH/oxidase_NM_dom_sf"/>
</dbReference>
<dbReference type="RefSeq" id="WP_168567712.1">
    <property type="nucleotide sequence ID" value="NZ_CP051167.1"/>
</dbReference>
<dbReference type="InterPro" id="IPR036250">
    <property type="entry name" value="AcylCo_DH-like_C"/>
</dbReference>
<dbReference type="SUPFAM" id="SSF56645">
    <property type="entry name" value="Acyl-CoA dehydrogenase NM domain-like"/>
    <property type="match status" value="1"/>
</dbReference>
<dbReference type="Gene3D" id="1.20.140.10">
    <property type="entry name" value="Butyryl-CoA Dehydrogenase, subunit A, domain 3"/>
    <property type="match status" value="1"/>
</dbReference>
<dbReference type="GO" id="GO:0003995">
    <property type="term" value="F:acyl-CoA dehydrogenase activity"/>
    <property type="evidence" value="ECO:0007669"/>
    <property type="project" value="TreeGrafter"/>
</dbReference>
<dbReference type="Gene3D" id="1.10.540.10">
    <property type="entry name" value="Acyl-CoA dehydrogenase/oxidase, N-terminal domain"/>
    <property type="match status" value="1"/>
</dbReference>
<name>A0A6H1TSY6_9CYAN</name>
<dbReference type="Proteomes" id="UP000500857">
    <property type="component" value="Chromosome"/>
</dbReference>
<proteinExistence type="predicted"/>
<protein>
    <submittedName>
        <fullName evidence="1">Acyl-CoA dehydrogenase</fullName>
    </submittedName>
</protein>
<dbReference type="KEGG" id="oxy:HCG48_02285"/>
<evidence type="ECO:0000313" key="1">
    <source>
        <dbReference type="EMBL" id="QIZ69555.1"/>
    </source>
</evidence>
<dbReference type="SUPFAM" id="SSF47203">
    <property type="entry name" value="Acyl-CoA dehydrogenase C-terminal domain-like"/>
    <property type="match status" value="1"/>
</dbReference>
<dbReference type="GO" id="GO:0050660">
    <property type="term" value="F:flavin adenine dinucleotide binding"/>
    <property type="evidence" value="ECO:0007669"/>
    <property type="project" value="InterPro"/>
</dbReference>
<dbReference type="AlphaFoldDB" id="A0A6H1TSY6"/>
<dbReference type="PANTHER" id="PTHR43884:SF12">
    <property type="entry name" value="ISOVALERYL-COA DEHYDROGENASE, MITOCHONDRIAL-RELATED"/>
    <property type="match status" value="1"/>
</dbReference>
<organism evidence="1 2">
    <name type="scientific">Oxynema aestuarii AP17</name>
    <dbReference type="NCBI Taxonomy" id="2064643"/>
    <lineage>
        <taxon>Bacteria</taxon>
        <taxon>Bacillati</taxon>
        <taxon>Cyanobacteriota</taxon>
        <taxon>Cyanophyceae</taxon>
        <taxon>Oscillatoriophycideae</taxon>
        <taxon>Oscillatoriales</taxon>
        <taxon>Oscillatoriaceae</taxon>
        <taxon>Oxynema</taxon>
        <taxon>Oxynema aestuarii</taxon>
    </lineage>
</organism>